<dbReference type="AlphaFoldDB" id="A0A291RYE3"/>
<evidence type="ECO:0000313" key="1">
    <source>
        <dbReference type="EMBL" id="ATL72553.1"/>
    </source>
</evidence>
<sequence length="159" mass="17493">MPSIPADTLTSRCEYYRRTCELDAHVQPELQAIIVIANSSLGSITMPAELAARVRLHLQRQGERLGPVISHPRSSRWTFLVRPDIPDDAATFARLFRMQIAVSRTGTQIALPSPVRRHSGFRCWSQAPTGAYRPSGVVVLAAVDACAVPSRRARPVHSA</sequence>
<gene>
    <name evidence="1" type="ORF">CRH09_39840</name>
</gene>
<accession>A0A291RYE3</accession>
<name>A0A291RYE3_9NOCA</name>
<keyword evidence="1" id="KW-0240">DNA-directed RNA polymerase</keyword>
<dbReference type="Proteomes" id="UP000221961">
    <property type="component" value="Plasmid p_NC_YFY_NT001"/>
</dbReference>
<dbReference type="EMBL" id="CP023779">
    <property type="protein sequence ID" value="ATL72553.1"/>
    <property type="molecule type" value="Genomic_DNA"/>
</dbReference>
<geneLocation type="plasmid" evidence="2">
    <name>p_nc_yfy_nt001</name>
</geneLocation>
<reference evidence="1 2" key="1">
    <citation type="submission" date="2017-10" db="EMBL/GenBank/DDBJ databases">
        <title>Comparative genomics between pathogenic Norcardia.</title>
        <authorList>
            <person name="Zeng L."/>
        </authorList>
    </citation>
    <scope>NUCLEOTIDE SEQUENCE [LARGE SCALE GENOMIC DNA]</scope>
    <source>
        <strain evidence="1 2">NC_YFY_NT001</strain>
        <plasmid evidence="2">Plasmid p_nc_yfy_nt001</plasmid>
    </source>
</reference>
<organism evidence="1 2">
    <name type="scientific">Nocardia terpenica</name>
    <dbReference type="NCBI Taxonomy" id="455432"/>
    <lineage>
        <taxon>Bacteria</taxon>
        <taxon>Bacillati</taxon>
        <taxon>Actinomycetota</taxon>
        <taxon>Actinomycetes</taxon>
        <taxon>Mycobacteriales</taxon>
        <taxon>Nocardiaceae</taxon>
        <taxon>Nocardia</taxon>
    </lineage>
</organism>
<dbReference type="KEGG" id="ntp:CRH09_39840"/>
<dbReference type="GO" id="GO:0000428">
    <property type="term" value="C:DNA-directed RNA polymerase complex"/>
    <property type="evidence" value="ECO:0007669"/>
    <property type="project" value="UniProtKB-KW"/>
</dbReference>
<protein>
    <submittedName>
        <fullName evidence="1">DNA-directed RNA polymerase subunit beta</fullName>
    </submittedName>
</protein>
<keyword evidence="1" id="KW-0614">Plasmid</keyword>
<keyword evidence="1" id="KW-0804">Transcription</keyword>
<evidence type="ECO:0000313" key="2">
    <source>
        <dbReference type="Proteomes" id="UP000221961"/>
    </source>
</evidence>
<proteinExistence type="predicted"/>